<evidence type="ECO:0000256" key="6">
    <source>
        <dbReference type="ARBA" id="ARBA00022847"/>
    </source>
</evidence>
<feature type="transmembrane region" description="Helical" evidence="14">
    <location>
        <begin position="450"/>
        <end position="468"/>
    </location>
</feature>
<sequence>MSIGLSLTFGLYLLVLVGIGVYFFLRTETRRLTDYMLAGRDVGTWPLALSEVASVASGWTFFAWVGVGFTTGLHGLWFSMAMLVVVLFLYRYVAPTFRRQSEALDSQTVVDHLALVFRDSPWGPWIRWTATLAVVVFMASYIGAQIIAVGEAMETGLGLNYAVSVGAGGLAVALYTTLGGFDASVWTDFVQGLLVILAALALPLVAIAEIGGWGAFVTAVRAADPTLLSMTAGQTGTALALSVGSWLAFALGALGQPHGLMRFQAIRSERLLSRASVIALAFQALRLTVPLFIGMAGRVLYGSMNDPESAAMEMMVQLFPDWFAGLLLAGIIGAVLSTSDSMMLVTSADLTRLYETQLAGRVLPGRMIRLGRGIVGVMALLGVGLAYWRPGTIFEIIEFAFVGLGATLGLPLAFLVLWPRTTGAGVFAAVAAGLGSAIGNLYLSPATFPILVWPITLAAFLGASYATAPSSPVTASSS</sequence>
<dbReference type="EMBL" id="JANUAU010000008">
    <property type="protein sequence ID" value="MCS3678656.1"/>
    <property type="molecule type" value="Genomic_DNA"/>
</dbReference>
<dbReference type="GO" id="GO:0005886">
    <property type="term" value="C:plasma membrane"/>
    <property type="evidence" value="ECO:0007669"/>
    <property type="project" value="UniProtKB-SubCell"/>
</dbReference>
<name>A0A9X2Q335_9BACT</name>
<feature type="transmembrane region" description="Helical" evidence="14">
    <location>
        <begin position="322"/>
        <end position="346"/>
    </location>
</feature>
<evidence type="ECO:0000313" key="15">
    <source>
        <dbReference type="EMBL" id="MCS3678656.1"/>
    </source>
</evidence>
<evidence type="ECO:0000256" key="9">
    <source>
        <dbReference type="ARBA" id="ARBA00023065"/>
    </source>
</evidence>
<comment type="subcellular location">
    <subcellularLocation>
        <location evidence="1 14">Cell membrane</location>
        <topology evidence="1 14">Multi-pass membrane protein</topology>
    </subcellularLocation>
</comment>
<feature type="transmembrane region" description="Helical" evidence="14">
    <location>
        <begin position="367"/>
        <end position="387"/>
    </location>
</feature>
<dbReference type="Pfam" id="PF00474">
    <property type="entry name" value="SSF"/>
    <property type="match status" value="1"/>
</dbReference>
<keyword evidence="7 14" id="KW-1133">Transmembrane helix</keyword>
<keyword evidence="4 14" id="KW-1003">Cell membrane</keyword>
<dbReference type="InterPro" id="IPR038377">
    <property type="entry name" value="Na/Glc_symporter_sf"/>
</dbReference>
<evidence type="ECO:0000256" key="1">
    <source>
        <dbReference type="ARBA" id="ARBA00004651"/>
    </source>
</evidence>
<evidence type="ECO:0000256" key="4">
    <source>
        <dbReference type="ARBA" id="ARBA00022475"/>
    </source>
</evidence>
<dbReference type="InterPro" id="IPR001734">
    <property type="entry name" value="Na/solute_symporter"/>
</dbReference>
<feature type="transmembrane region" description="Helical" evidence="14">
    <location>
        <begin position="45"/>
        <end position="69"/>
    </location>
</feature>
<keyword evidence="8 14" id="KW-0915">Sodium</keyword>
<accession>A0A9X2Q335</accession>
<keyword evidence="5 14" id="KW-0812">Transmembrane</keyword>
<evidence type="ECO:0000313" key="16">
    <source>
        <dbReference type="Proteomes" id="UP001155027"/>
    </source>
</evidence>
<dbReference type="AlphaFoldDB" id="A0A9X2Q335"/>
<evidence type="ECO:0000256" key="7">
    <source>
        <dbReference type="ARBA" id="ARBA00022989"/>
    </source>
</evidence>
<evidence type="ECO:0000256" key="3">
    <source>
        <dbReference type="ARBA" id="ARBA00022448"/>
    </source>
</evidence>
<keyword evidence="10 14" id="KW-0472">Membrane</keyword>
<dbReference type="PROSITE" id="PS50283">
    <property type="entry name" value="NA_SOLUT_SYMP_3"/>
    <property type="match status" value="1"/>
</dbReference>
<evidence type="ECO:0000256" key="14">
    <source>
        <dbReference type="RuleBase" id="RU366012"/>
    </source>
</evidence>
<feature type="transmembrane region" description="Helical" evidence="14">
    <location>
        <begin position="193"/>
        <end position="216"/>
    </location>
</feature>
<evidence type="ECO:0000256" key="8">
    <source>
        <dbReference type="ARBA" id="ARBA00023053"/>
    </source>
</evidence>
<proteinExistence type="inferred from homology"/>
<evidence type="ECO:0000256" key="12">
    <source>
        <dbReference type="ARBA" id="ARBA00033708"/>
    </source>
</evidence>
<dbReference type="CDD" id="cd11475">
    <property type="entry name" value="SLC5sbd_PutP"/>
    <property type="match status" value="1"/>
</dbReference>
<feature type="transmembrane region" description="Helical" evidence="14">
    <location>
        <begin position="236"/>
        <end position="254"/>
    </location>
</feature>
<evidence type="ECO:0000256" key="5">
    <source>
        <dbReference type="ARBA" id="ARBA00022692"/>
    </source>
</evidence>
<feature type="transmembrane region" description="Helical" evidence="14">
    <location>
        <begin position="399"/>
        <end position="418"/>
    </location>
</feature>
<feature type="transmembrane region" description="Helical" evidence="14">
    <location>
        <begin position="275"/>
        <end position="302"/>
    </location>
</feature>
<dbReference type="InterPro" id="IPR011851">
    <property type="entry name" value="Na/Pro_symporter"/>
</dbReference>
<gene>
    <name evidence="15" type="ORF">GGP71_002595</name>
</gene>
<dbReference type="PROSITE" id="PS00456">
    <property type="entry name" value="NA_SOLUT_SYMP_1"/>
    <property type="match status" value="1"/>
</dbReference>
<evidence type="ECO:0000256" key="11">
    <source>
        <dbReference type="ARBA" id="ARBA00023201"/>
    </source>
</evidence>
<dbReference type="PANTHER" id="PTHR48086">
    <property type="entry name" value="SODIUM/PROLINE SYMPORTER-RELATED"/>
    <property type="match status" value="1"/>
</dbReference>
<keyword evidence="6 14" id="KW-0769">Symport</keyword>
<dbReference type="InterPro" id="IPR018212">
    <property type="entry name" value="Na/solute_symporter_CS"/>
</dbReference>
<feature type="transmembrane region" description="Helical" evidence="14">
    <location>
        <begin position="75"/>
        <end position="93"/>
    </location>
</feature>
<dbReference type="PANTHER" id="PTHR48086:SF3">
    <property type="entry name" value="SODIUM_PROLINE SYMPORTER"/>
    <property type="match status" value="1"/>
</dbReference>
<feature type="transmembrane region" description="Helical" evidence="14">
    <location>
        <begin position="6"/>
        <end position="25"/>
    </location>
</feature>
<dbReference type="InterPro" id="IPR050277">
    <property type="entry name" value="Sodium:Solute_Symporter"/>
</dbReference>
<dbReference type="RefSeq" id="WP_259080733.1">
    <property type="nucleotide sequence ID" value="NZ_JANUAU010000008.1"/>
</dbReference>
<feature type="transmembrane region" description="Helical" evidence="14">
    <location>
        <begin position="161"/>
        <end position="181"/>
    </location>
</feature>
<keyword evidence="9 14" id="KW-0406">Ion transport</keyword>
<evidence type="ECO:0000256" key="13">
    <source>
        <dbReference type="RuleBase" id="RU362091"/>
    </source>
</evidence>
<dbReference type="Gene3D" id="1.20.1730.10">
    <property type="entry name" value="Sodium/glucose cotransporter"/>
    <property type="match status" value="1"/>
</dbReference>
<comment type="similarity">
    <text evidence="2 13">Belongs to the sodium:solute symporter (SSF) (TC 2.A.21) family.</text>
</comment>
<feature type="transmembrane region" description="Helical" evidence="14">
    <location>
        <begin position="128"/>
        <end position="149"/>
    </location>
</feature>
<evidence type="ECO:0000256" key="10">
    <source>
        <dbReference type="ARBA" id="ARBA00023136"/>
    </source>
</evidence>
<protein>
    <recommendedName>
        <fullName evidence="14">Sodium/proline symporter</fullName>
    </recommendedName>
    <alternativeName>
        <fullName evidence="14">Proline permease</fullName>
    </alternativeName>
</protein>
<keyword evidence="3 14" id="KW-0813">Transport</keyword>
<dbReference type="GO" id="GO:0005298">
    <property type="term" value="F:proline:sodium symporter activity"/>
    <property type="evidence" value="ECO:0007669"/>
    <property type="project" value="UniProtKB-UniRule"/>
</dbReference>
<keyword evidence="14" id="KW-0029">Amino-acid transport</keyword>
<dbReference type="GO" id="GO:0015824">
    <property type="term" value="P:proline transport"/>
    <property type="evidence" value="ECO:0007669"/>
    <property type="project" value="UniProtKB-UniRule"/>
</dbReference>
<dbReference type="Proteomes" id="UP001155027">
    <property type="component" value="Unassembled WGS sequence"/>
</dbReference>
<comment type="caution">
    <text evidence="15">The sequence shown here is derived from an EMBL/GenBank/DDBJ whole genome shotgun (WGS) entry which is preliminary data.</text>
</comment>
<dbReference type="GO" id="GO:0031402">
    <property type="term" value="F:sodium ion binding"/>
    <property type="evidence" value="ECO:0007669"/>
    <property type="project" value="UniProtKB-UniRule"/>
</dbReference>
<reference evidence="15" key="1">
    <citation type="submission" date="2022-08" db="EMBL/GenBank/DDBJ databases">
        <title>Genomic Encyclopedia of Type Strains, Phase V (KMG-V): Genome sequencing to study the core and pangenomes of soil and plant-associated prokaryotes.</title>
        <authorList>
            <person name="Whitman W."/>
        </authorList>
    </citation>
    <scope>NUCLEOTIDE SEQUENCE</scope>
    <source>
        <strain evidence="15">0</strain>
    </source>
</reference>
<comment type="catalytic activity">
    <reaction evidence="12">
        <text>L-proline(in) + Na(+)(in) = L-proline(out) + Na(+)(out)</text>
        <dbReference type="Rhea" id="RHEA:28967"/>
        <dbReference type="ChEBI" id="CHEBI:29101"/>
        <dbReference type="ChEBI" id="CHEBI:60039"/>
    </reaction>
</comment>
<comment type="function">
    <text evidence="14">Catalyzes the sodium-dependent uptake of extracellular L-proline.</text>
</comment>
<feature type="transmembrane region" description="Helical" evidence="14">
    <location>
        <begin position="425"/>
        <end position="444"/>
    </location>
</feature>
<keyword evidence="11 14" id="KW-0739">Sodium transport</keyword>
<organism evidence="15 16">
    <name type="scientific">Salinibacter ruber</name>
    <dbReference type="NCBI Taxonomy" id="146919"/>
    <lineage>
        <taxon>Bacteria</taxon>
        <taxon>Pseudomonadati</taxon>
        <taxon>Rhodothermota</taxon>
        <taxon>Rhodothermia</taxon>
        <taxon>Rhodothermales</taxon>
        <taxon>Salinibacteraceae</taxon>
        <taxon>Salinibacter</taxon>
    </lineage>
</organism>
<evidence type="ECO:0000256" key="2">
    <source>
        <dbReference type="ARBA" id="ARBA00006434"/>
    </source>
</evidence>